<dbReference type="SMART" id="SM01360">
    <property type="entry name" value="A2M"/>
    <property type="match status" value="1"/>
</dbReference>
<dbReference type="Gene3D" id="2.170.130.10">
    <property type="entry name" value="TonB-dependent receptor, plug domain"/>
    <property type="match status" value="1"/>
</dbReference>
<dbReference type="PANTHER" id="PTHR40094">
    <property type="entry name" value="ALPHA-2-MACROGLOBULIN HOMOLOG"/>
    <property type="match status" value="1"/>
</dbReference>
<evidence type="ECO:0000259" key="3">
    <source>
        <dbReference type="SMART" id="SM01360"/>
    </source>
</evidence>
<dbReference type="Pfam" id="PF13715">
    <property type="entry name" value="CarbopepD_reg_2"/>
    <property type="match status" value="1"/>
</dbReference>
<keyword evidence="2" id="KW-0732">Signal</keyword>
<dbReference type="InterPro" id="IPR008930">
    <property type="entry name" value="Terpenoid_cyclase/PrenylTrfase"/>
</dbReference>
<protein>
    <recommendedName>
        <fullName evidence="3">Alpha-2-macroglobulin domain-containing protein</fullName>
    </recommendedName>
</protein>
<dbReference type="Pfam" id="PF17973">
    <property type="entry name" value="bMG10"/>
    <property type="match status" value="1"/>
</dbReference>
<dbReference type="SUPFAM" id="SSF56935">
    <property type="entry name" value="Porins"/>
    <property type="match status" value="1"/>
</dbReference>
<dbReference type="Gene3D" id="2.60.40.1120">
    <property type="entry name" value="Carboxypeptidase-like, regulatory domain"/>
    <property type="match status" value="1"/>
</dbReference>
<reference evidence="5" key="1">
    <citation type="journal article" date="2019" name="Int. J. Syst. Evol. Microbiol.">
        <title>The Global Catalogue of Microorganisms (GCM) 10K type strain sequencing project: providing services to taxonomists for standard genome sequencing and annotation.</title>
        <authorList>
            <consortium name="The Broad Institute Genomics Platform"/>
            <consortium name="The Broad Institute Genome Sequencing Center for Infectious Disease"/>
            <person name="Wu L."/>
            <person name="Ma J."/>
        </authorList>
    </citation>
    <scope>NUCLEOTIDE SEQUENCE [LARGE SCALE GENOMIC DNA]</scope>
    <source>
        <strain evidence="5">JCM 17225</strain>
    </source>
</reference>
<dbReference type="InterPro" id="IPR008969">
    <property type="entry name" value="CarboxyPept-like_regulatory"/>
</dbReference>
<sequence>MRPTLLLALLLLLLLPAHAQRRVADARQQSYLTKVFRINEVQTRQLYEHGLAAARAEFFTLVVDSFATVKPVRRPLPLGYYLEAHAEGSQLVYELRAETDREVAIIDNQVDLTLVVRDSLGRPLPAAQVALAGRPLPFDPATQSYRQAGGGRPGLLAVTHAGRTTFHPLNQTFPYGKQRYGQQNSARPSGHWLRRAYGRVVYGFPLGYLTRPTRQLVNDLRYASEVSTGLVGLLRSVFNEDVREERQERRHPDRGNGSDDDDQRGRWASYVATSQPRYRPTGDTLRLKARVLARKNGRPYRKPLTLWLGGDYAHPEGKRVALLHASQPGSYLFTLPLTDTLGLRASTYVGFRLKDRQGQVRASGQFKLEDYELKNSQYTLRVAEKTQHVGQPQAVYVRGTDANELNLLDARVQLSLTPAGAPGLLPRRQVFIPDTLWTHRQPLDALGETRLDVPATALPDVDFSYRVLATLLTSDNERRTESTVVPLRHDPGTLKLELRGDSVYLAYQHLGQSQPHAASLNISADRKVGSDWLFRGPVQLPCAVPVNAQADFYELRDAQGREAHLDFTADNAGLSLLSDRPADSLVMAVDNPRRLAFWYYVYQGNHLRYRGYGPSLRLAVPGVGSEPWYASLHYWWGGELRTAEYTVALPAPQLRIETQQPAVAYPGQKISLGFAVTDERGRPVPNADLTSYAYTSKFEQADAPALPVLRPARAVVGRRSLRRFGLANDFSHQPTRRLLDWPHWRAVLGLDSLTFYRFLYPDDGFFHEYQPAPGGITQVAVFLVDSGRVQPPVAVYVDGQPGYIHDVNSNDPYTVVADSGLHNISVRTATRLVRLDGVYLRPLHKLTLSIDVNHPCLELSVQKATPLLTADERLGLQRTLVVIDDAGLVSATLRQGRLLRPLGSRTYSGRLAGPFRPDSVLLRDPWGLRRKFLFDPGYKYSFGPQLLKMQCFDANLLGTLAGTAGMGWLPLKGFAYTEADFRRQPQWVAPTIPEYLNTVFEAPYATPAGQGRLELRFPARPTSATETELPAPRYVRITRADQPKFLRFVRYYGTMPLHALPAGRYRVAVLLADSSCLAPAEEVIIQPNGQTYYQLERADRVAAGPPGHRLNQLLWRLRPRLGTPVENMEQRRVIRVETPTSPQPGWRTVRGQVIDQSTEEGMPGVTVLLKGSTLGVSTNADGSFVLQVPPDGYSTLAISSVGYVTREIALGWLGELTVKMAADAKQLSEVVVTGFTSVTRNSVSGAVSSITVNSLQGKAAGLQIQTLSSISGARVTLRGSRSLTGNREALIILDGLPFNGQLADLDPATIASINTLKGTQATGLYGSAAANGVLIIKSKKAATADGPGQDPRLAMRRHFRDYAWWRPLLLTDARGQARTDVVLPDDVTSWDSFVLASDNHGRLGKATGRMKSFKQLRAELATPRFLVAGDRTQLLGKSLNYGFDTAQVATTFRAGGLVLSTQNHLVSPLAVDTLTFIAPTPAVPDSVTLSFALAQPNGYQDGEQRTLAVLPAGTRETVGTFATLAAADTTVQLSIDPTLGEATVRLESDALPLLLSEIEHLQRYAYLCNEQAASKLKALLLERRIRVVQAQPFRGDRAVNFLIRKLLAGRHKPEGLWGTWPSSPVSPWATSHVLEALLEAEKAGYTLKLDRAPLQAYLLRELDAQLSEAATIAALHRQHPAYYSSYYQSADDLIRLLSLLHKLGAPADYRTYLARFDRLQAGRQPLDRYLALTALRQQLGLPYQLDTLRRYRLRTQLGGVFYGDTLHASTYYGYLLRGRVGSTLLAYRVLRAAPGHEAELARLRMGLLNLRDGGHWTSTFEAAQILETIGPDLFADGRPATFARARLSGGLSQTVSEFPFTAKLPAAAGSILLHKEGLLPVYATAYQTRWNPTPAPVAGAFTVRTALAGQAGTRVVLRAGQPVELVVTVDVKAEARYVLLEVPIPAGCSYGDPATPNYLETHREYLRHQTGIFLDQLPIGHHEFRIALQPRFRGVYTINPAKAELVYFPTKFGRSASKQAVVR</sequence>
<dbReference type="Proteomes" id="UP001501469">
    <property type="component" value="Unassembled WGS sequence"/>
</dbReference>
<evidence type="ECO:0000256" key="2">
    <source>
        <dbReference type="SAM" id="SignalP"/>
    </source>
</evidence>
<feature type="signal peptide" evidence="2">
    <location>
        <begin position="1"/>
        <end position="19"/>
    </location>
</feature>
<keyword evidence="5" id="KW-1185">Reference proteome</keyword>
<feature type="region of interest" description="Disordered" evidence="1">
    <location>
        <begin position="242"/>
        <end position="281"/>
    </location>
</feature>
<dbReference type="Pfam" id="PF00207">
    <property type="entry name" value="A2M"/>
    <property type="match status" value="1"/>
</dbReference>
<feature type="compositionally biased region" description="Basic and acidic residues" evidence="1">
    <location>
        <begin position="242"/>
        <end position="257"/>
    </location>
</feature>
<proteinExistence type="predicted"/>
<evidence type="ECO:0000256" key="1">
    <source>
        <dbReference type="SAM" id="MobiDB-lite"/>
    </source>
</evidence>
<gene>
    <name evidence="4" type="ORF">GCM10022409_31650</name>
</gene>
<evidence type="ECO:0000313" key="5">
    <source>
        <dbReference type="Proteomes" id="UP001501469"/>
    </source>
</evidence>
<dbReference type="InterPro" id="IPR051802">
    <property type="entry name" value="YfhM-like"/>
</dbReference>
<dbReference type="RefSeq" id="WP_345056432.1">
    <property type="nucleotide sequence ID" value="NZ_BAABDK010000025.1"/>
</dbReference>
<feature type="chain" id="PRO_5046060743" description="Alpha-2-macroglobulin domain-containing protein" evidence="2">
    <location>
        <begin position="20"/>
        <end position="2023"/>
    </location>
</feature>
<evidence type="ECO:0000313" key="4">
    <source>
        <dbReference type="EMBL" id="GAA4043334.1"/>
    </source>
</evidence>
<comment type="caution">
    <text evidence="4">The sequence shown here is derived from an EMBL/GenBank/DDBJ whole genome shotgun (WGS) entry which is preliminary data.</text>
</comment>
<name>A0ABP7UH69_9BACT</name>
<dbReference type="Gene3D" id="1.50.10.20">
    <property type="match status" value="1"/>
</dbReference>
<dbReference type="InterPro" id="IPR037066">
    <property type="entry name" value="Plug_dom_sf"/>
</dbReference>
<dbReference type="SUPFAM" id="SSF49464">
    <property type="entry name" value="Carboxypeptidase regulatory domain-like"/>
    <property type="match status" value="1"/>
</dbReference>
<accession>A0ABP7UH69</accession>
<dbReference type="InterPro" id="IPR001599">
    <property type="entry name" value="Macroglobln_a2"/>
</dbReference>
<dbReference type="InterPro" id="IPR012910">
    <property type="entry name" value="Plug_dom"/>
</dbReference>
<dbReference type="EMBL" id="BAABDK010000025">
    <property type="protein sequence ID" value="GAA4043334.1"/>
    <property type="molecule type" value="Genomic_DNA"/>
</dbReference>
<organism evidence="4 5">
    <name type="scientific">Hymenobacter glaciei</name>
    <dbReference type="NCBI Taxonomy" id="877209"/>
    <lineage>
        <taxon>Bacteria</taxon>
        <taxon>Pseudomonadati</taxon>
        <taxon>Bacteroidota</taxon>
        <taxon>Cytophagia</taxon>
        <taxon>Cytophagales</taxon>
        <taxon>Hymenobacteraceae</taxon>
        <taxon>Hymenobacter</taxon>
    </lineage>
</organism>
<dbReference type="SUPFAM" id="SSF48239">
    <property type="entry name" value="Terpenoid cyclases/Protein prenyltransferases"/>
    <property type="match status" value="1"/>
</dbReference>
<feature type="domain" description="Alpha-2-macroglobulin" evidence="3">
    <location>
        <begin position="1363"/>
        <end position="1452"/>
    </location>
</feature>
<dbReference type="Pfam" id="PF07715">
    <property type="entry name" value="Plug"/>
    <property type="match status" value="1"/>
</dbReference>
<dbReference type="PANTHER" id="PTHR40094:SF1">
    <property type="entry name" value="UBIQUITIN DOMAIN-CONTAINING PROTEIN"/>
    <property type="match status" value="1"/>
</dbReference>
<dbReference type="InterPro" id="IPR041246">
    <property type="entry name" value="Bact_MG10"/>
</dbReference>